<proteinExistence type="predicted"/>
<keyword evidence="2" id="KW-1185">Reference proteome</keyword>
<dbReference type="AlphaFoldDB" id="A0A9N9E9G5"/>
<accession>A0A9N9E9G5</accession>
<sequence length="53" mass="6073">MELYSVWPRWRIEEALVELVHNWLSGCQVRKSAEESIFASYGRGGFASNEIIG</sequence>
<evidence type="ECO:0000313" key="2">
    <source>
        <dbReference type="Proteomes" id="UP000789572"/>
    </source>
</evidence>
<gene>
    <name evidence="1" type="ORF">POCULU_LOCUS10880</name>
</gene>
<dbReference type="Proteomes" id="UP000789572">
    <property type="component" value="Unassembled WGS sequence"/>
</dbReference>
<organism evidence="1 2">
    <name type="scientific">Paraglomus occultum</name>
    <dbReference type="NCBI Taxonomy" id="144539"/>
    <lineage>
        <taxon>Eukaryota</taxon>
        <taxon>Fungi</taxon>
        <taxon>Fungi incertae sedis</taxon>
        <taxon>Mucoromycota</taxon>
        <taxon>Glomeromycotina</taxon>
        <taxon>Glomeromycetes</taxon>
        <taxon>Paraglomerales</taxon>
        <taxon>Paraglomeraceae</taxon>
        <taxon>Paraglomus</taxon>
    </lineage>
</organism>
<feature type="non-terminal residue" evidence="1">
    <location>
        <position position="53"/>
    </location>
</feature>
<protein>
    <submittedName>
        <fullName evidence="1">9854_t:CDS:1</fullName>
    </submittedName>
</protein>
<comment type="caution">
    <text evidence="1">The sequence shown here is derived from an EMBL/GenBank/DDBJ whole genome shotgun (WGS) entry which is preliminary data.</text>
</comment>
<reference evidence="1" key="1">
    <citation type="submission" date="2021-06" db="EMBL/GenBank/DDBJ databases">
        <authorList>
            <person name="Kallberg Y."/>
            <person name="Tangrot J."/>
            <person name="Rosling A."/>
        </authorList>
    </citation>
    <scope>NUCLEOTIDE SEQUENCE</scope>
    <source>
        <strain evidence="1">IA702</strain>
    </source>
</reference>
<evidence type="ECO:0000313" key="1">
    <source>
        <dbReference type="EMBL" id="CAG8669378.1"/>
    </source>
</evidence>
<name>A0A9N9E9G5_9GLOM</name>
<dbReference type="EMBL" id="CAJVPJ010006532">
    <property type="protein sequence ID" value="CAG8669378.1"/>
    <property type="molecule type" value="Genomic_DNA"/>
</dbReference>